<dbReference type="EMBL" id="JAIWYP010000010">
    <property type="protein sequence ID" value="KAH3751293.1"/>
    <property type="molecule type" value="Genomic_DNA"/>
</dbReference>
<protein>
    <recommendedName>
        <fullName evidence="3">Reverse transcriptase</fullName>
    </recommendedName>
</protein>
<keyword evidence="2" id="KW-1185">Reference proteome</keyword>
<dbReference type="InterPro" id="IPR043502">
    <property type="entry name" value="DNA/RNA_pol_sf"/>
</dbReference>
<evidence type="ECO:0008006" key="3">
    <source>
        <dbReference type="Google" id="ProtNLM"/>
    </source>
</evidence>
<accession>A0A9D4DLT2</accession>
<dbReference type="Gene3D" id="3.30.70.270">
    <property type="match status" value="1"/>
</dbReference>
<reference evidence="1" key="1">
    <citation type="journal article" date="2019" name="bioRxiv">
        <title>The Genome of the Zebra Mussel, Dreissena polymorpha: A Resource for Invasive Species Research.</title>
        <authorList>
            <person name="McCartney M.A."/>
            <person name="Auch B."/>
            <person name="Kono T."/>
            <person name="Mallez S."/>
            <person name="Zhang Y."/>
            <person name="Obille A."/>
            <person name="Becker A."/>
            <person name="Abrahante J.E."/>
            <person name="Garbe J."/>
            <person name="Badalamenti J.P."/>
            <person name="Herman A."/>
            <person name="Mangelson H."/>
            <person name="Liachko I."/>
            <person name="Sullivan S."/>
            <person name="Sone E.D."/>
            <person name="Koren S."/>
            <person name="Silverstein K.A.T."/>
            <person name="Beckman K.B."/>
            <person name="Gohl D.M."/>
        </authorList>
    </citation>
    <scope>NUCLEOTIDE SEQUENCE</scope>
    <source>
        <strain evidence="1">Duluth1</strain>
        <tissue evidence="1">Whole animal</tissue>
    </source>
</reference>
<dbReference type="SUPFAM" id="SSF56672">
    <property type="entry name" value="DNA/RNA polymerases"/>
    <property type="match status" value="1"/>
</dbReference>
<organism evidence="1 2">
    <name type="scientific">Dreissena polymorpha</name>
    <name type="common">Zebra mussel</name>
    <name type="synonym">Mytilus polymorpha</name>
    <dbReference type="NCBI Taxonomy" id="45954"/>
    <lineage>
        <taxon>Eukaryota</taxon>
        <taxon>Metazoa</taxon>
        <taxon>Spiralia</taxon>
        <taxon>Lophotrochozoa</taxon>
        <taxon>Mollusca</taxon>
        <taxon>Bivalvia</taxon>
        <taxon>Autobranchia</taxon>
        <taxon>Heteroconchia</taxon>
        <taxon>Euheterodonta</taxon>
        <taxon>Imparidentia</taxon>
        <taxon>Neoheterodontei</taxon>
        <taxon>Myida</taxon>
        <taxon>Dreissenoidea</taxon>
        <taxon>Dreissenidae</taxon>
        <taxon>Dreissena</taxon>
    </lineage>
</organism>
<evidence type="ECO:0000313" key="1">
    <source>
        <dbReference type="EMBL" id="KAH3751293.1"/>
    </source>
</evidence>
<dbReference type="AlphaFoldDB" id="A0A9D4DLT2"/>
<reference evidence="1" key="2">
    <citation type="submission" date="2020-11" db="EMBL/GenBank/DDBJ databases">
        <authorList>
            <person name="McCartney M.A."/>
            <person name="Auch B."/>
            <person name="Kono T."/>
            <person name="Mallez S."/>
            <person name="Becker A."/>
            <person name="Gohl D.M."/>
            <person name="Silverstein K.A.T."/>
            <person name="Koren S."/>
            <person name="Bechman K.B."/>
            <person name="Herman A."/>
            <person name="Abrahante J.E."/>
            <person name="Garbe J."/>
        </authorList>
    </citation>
    <scope>NUCLEOTIDE SEQUENCE</scope>
    <source>
        <strain evidence="1">Duluth1</strain>
        <tissue evidence="1">Whole animal</tissue>
    </source>
</reference>
<comment type="caution">
    <text evidence="1">The sequence shown here is derived from an EMBL/GenBank/DDBJ whole genome shotgun (WGS) entry which is preliminary data.</text>
</comment>
<proteinExistence type="predicted"/>
<sequence>MTVHFDSVLTGDNSIHAYNLLSFDGIVDSLSGANYFSKLDLRKGYWNVQLEK</sequence>
<name>A0A9D4DLT2_DREPO</name>
<evidence type="ECO:0000313" key="2">
    <source>
        <dbReference type="Proteomes" id="UP000828390"/>
    </source>
</evidence>
<dbReference type="InterPro" id="IPR043128">
    <property type="entry name" value="Rev_trsase/Diguanyl_cyclase"/>
</dbReference>
<dbReference type="Proteomes" id="UP000828390">
    <property type="component" value="Unassembled WGS sequence"/>
</dbReference>
<gene>
    <name evidence="1" type="ORF">DPMN_185846</name>
</gene>